<comment type="similarity">
    <text evidence="5">Belongs to the class I-like SAM-binding methyltransferase superfamily. rRNA adenine N(6)-methyltransferase family.</text>
</comment>
<keyword evidence="4 5" id="KW-0694">RNA-binding</keyword>
<dbReference type="Pfam" id="PF00398">
    <property type="entry name" value="RrnaAD"/>
    <property type="match status" value="1"/>
</dbReference>
<accession>A0ABU7R9K9</accession>
<feature type="binding site" evidence="5">
    <location>
        <position position="13"/>
    </location>
    <ligand>
        <name>S-adenosyl-L-methionine</name>
        <dbReference type="ChEBI" id="CHEBI:59789"/>
    </ligand>
</feature>
<evidence type="ECO:0000256" key="2">
    <source>
        <dbReference type="ARBA" id="ARBA00022679"/>
    </source>
</evidence>
<dbReference type="InterPro" id="IPR023165">
    <property type="entry name" value="rRNA_Ade_diMease-like_C"/>
</dbReference>
<dbReference type="PANTHER" id="PTHR11727">
    <property type="entry name" value="DIMETHYLADENOSINE TRANSFERASE"/>
    <property type="match status" value="1"/>
</dbReference>
<dbReference type="InterPro" id="IPR020596">
    <property type="entry name" value="rRNA_Ade_Mease_Trfase_CS"/>
</dbReference>
<dbReference type="InterPro" id="IPR001737">
    <property type="entry name" value="KsgA/Erm"/>
</dbReference>
<reference evidence="7 8" key="1">
    <citation type="submission" date="2024-01" db="EMBL/GenBank/DDBJ databases">
        <title>Description of Olsenella sp. nov., isolated from pig feces.</title>
        <authorList>
            <person name="Chang Y.-H."/>
        </authorList>
    </citation>
    <scope>NUCLEOTIDE SEQUENCE [LARGE SCALE GENOMIC DNA]</scope>
    <source>
        <strain evidence="7 8">YH-ols2223</strain>
    </source>
</reference>
<evidence type="ECO:0000256" key="1">
    <source>
        <dbReference type="ARBA" id="ARBA00022603"/>
    </source>
</evidence>
<dbReference type="PROSITE" id="PS01131">
    <property type="entry name" value="RRNA_A_DIMETH"/>
    <property type="match status" value="1"/>
</dbReference>
<feature type="binding site" evidence="5">
    <location>
        <position position="59"/>
    </location>
    <ligand>
        <name>S-adenosyl-L-methionine</name>
        <dbReference type="ChEBI" id="CHEBI:59789"/>
    </ligand>
</feature>
<dbReference type="Gene3D" id="1.10.8.100">
    <property type="entry name" value="Ribosomal RNA adenine dimethylase-like, domain 2"/>
    <property type="match status" value="1"/>
</dbReference>
<feature type="binding site" evidence="5">
    <location>
        <position position="11"/>
    </location>
    <ligand>
        <name>S-adenosyl-L-methionine</name>
        <dbReference type="ChEBI" id="CHEBI:59789"/>
    </ligand>
</feature>
<dbReference type="RefSeq" id="WP_330957973.1">
    <property type="nucleotide sequence ID" value="NZ_JAZGJQ010000003.1"/>
</dbReference>
<sequence length="255" mass="29833">MNKVNIKDSQNFITSKYHIEKIMNCISLDEKDNIFEIGAGKGHFTAELVKRCNFVTAIEIDSKLCEVTRNKLLNYPNYQIVNDDILKFTFPSHNPYKIFGNIPYNISTNIIRKIVFESSATISYLIVEYGFAKRLLDTNRSLALLLMAEVDISILAKIPRYYFHPKPKVDSALIVLKRKPAKMAFKERKKYETFVMKWVNKEYEKLFTKNQFNKALKHARIYDINNISFEQFVSLFNSYKYLTAKNNRPHATVNV</sequence>
<dbReference type="EMBL" id="JAZGJQ010000003">
    <property type="protein sequence ID" value="MEE6147208.1"/>
    <property type="molecule type" value="Genomic_DNA"/>
</dbReference>
<evidence type="ECO:0000259" key="6">
    <source>
        <dbReference type="SMART" id="SM00650"/>
    </source>
</evidence>
<evidence type="ECO:0000256" key="4">
    <source>
        <dbReference type="ARBA" id="ARBA00022884"/>
    </source>
</evidence>
<evidence type="ECO:0000256" key="5">
    <source>
        <dbReference type="PROSITE-ProRule" id="PRU01026"/>
    </source>
</evidence>
<dbReference type="PROSITE" id="PS51689">
    <property type="entry name" value="SAM_RNA_A_N6_MT"/>
    <property type="match status" value="1"/>
</dbReference>
<evidence type="ECO:0000313" key="7">
    <source>
        <dbReference type="EMBL" id="MEE6147208.1"/>
    </source>
</evidence>
<dbReference type="SUPFAM" id="SSF53335">
    <property type="entry name" value="S-adenosyl-L-methionine-dependent methyltransferases"/>
    <property type="match status" value="1"/>
</dbReference>
<evidence type="ECO:0000313" key="8">
    <source>
        <dbReference type="Proteomes" id="UP001332931"/>
    </source>
</evidence>
<dbReference type="Gene3D" id="3.40.50.150">
    <property type="entry name" value="Vaccinia Virus protein VP39"/>
    <property type="match status" value="1"/>
</dbReference>
<protein>
    <submittedName>
        <fullName evidence="7">23S rRNA (Adenine(2058)-N(6))-methyltransferase Erm(G)</fullName>
    </submittedName>
</protein>
<keyword evidence="3 5" id="KW-0949">S-adenosyl-L-methionine</keyword>
<dbReference type="SMART" id="SM00650">
    <property type="entry name" value="rADc"/>
    <property type="match status" value="1"/>
</dbReference>
<name>A0ABU7R9K9_9ACTN</name>
<keyword evidence="2 5" id="KW-0808">Transferase</keyword>
<feature type="domain" description="Ribosomal RNA adenine methylase transferase N-terminal" evidence="6">
    <location>
        <begin position="18"/>
        <end position="180"/>
    </location>
</feature>
<dbReference type="Proteomes" id="UP001332931">
    <property type="component" value="Unassembled WGS sequence"/>
</dbReference>
<dbReference type="NCBIfam" id="NF045543">
    <property type="entry name" value="erm_G_23S_MT"/>
    <property type="match status" value="1"/>
</dbReference>
<dbReference type="NCBIfam" id="NF000499">
    <property type="entry name" value="Erm23S_rRNA_broad"/>
    <property type="match status" value="1"/>
</dbReference>
<dbReference type="InterPro" id="IPR029063">
    <property type="entry name" value="SAM-dependent_MTases_sf"/>
</dbReference>
<keyword evidence="8" id="KW-1185">Reference proteome</keyword>
<gene>
    <name evidence="7" type="primary">erm(G)</name>
    <name evidence="7" type="synonym">ermG</name>
    <name evidence="7" type="ORF">VXJ25_04260</name>
</gene>
<comment type="caution">
    <text evidence="7">The sequence shown here is derived from an EMBL/GenBank/DDBJ whole genome shotgun (WGS) entry which is preliminary data.</text>
</comment>
<dbReference type="PANTHER" id="PTHR11727:SF7">
    <property type="entry name" value="DIMETHYLADENOSINE TRANSFERASE-RELATED"/>
    <property type="match status" value="1"/>
</dbReference>
<organism evidence="7 8">
    <name type="scientific">Olsenella absiana</name>
    <dbReference type="NCBI Taxonomy" id="3115222"/>
    <lineage>
        <taxon>Bacteria</taxon>
        <taxon>Bacillati</taxon>
        <taxon>Actinomycetota</taxon>
        <taxon>Coriobacteriia</taxon>
        <taxon>Coriobacteriales</taxon>
        <taxon>Atopobiaceae</taxon>
        <taxon>Olsenella</taxon>
    </lineage>
</organism>
<feature type="binding site" evidence="5">
    <location>
        <position position="101"/>
    </location>
    <ligand>
        <name>S-adenosyl-L-methionine</name>
        <dbReference type="ChEBI" id="CHEBI:59789"/>
    </ligand>
</feature>
<feature type="binding site" evidence="5">
    <location>
        <position position="84"/>
    </location>
    <ligand>
        <name>S-adenosyl-L-methionine</name>
        <dbReference type="ChEBI" id="CHEBI:59789"/>
    </ligand>
</feature>
<proteinExistence type="inferred from homology"/>
<dbReference type="InterPro" id="IPR020598">
    <property type="entry name" value="rRNA_Ade_methylase_Trfase_N"/>
</dbReference>
<feature type="binding site" evidence="5">
    <location>
        <position position="38"/>
    </location>
    <ligand>
        <name>S-adenosyl-L-methionine</name>
        <dbReference type="ChEBI" id="CHEBI:59789"/>
    </ligand>
</feature>
<keyword evidence="1 5" id="KW-0489">Methyltransferase</keyword>
<evidence type="ECO:0000256" key="3">
    <source>
        <dbReference type="ARBA" id="ARBA00022691"/>
    </source>
</evidence>
<dbReference type="CDD" id="cd02440">
    <property type="entry name" value="AdoMet_MTases"/>
    <property type="match status" value="1"/>
</dbReference>